<keyword evidence="1" id="KW-0614">Plasmid</keyword>
<protein>
    <submittedName>
        <fullName evidence="1">Uncharacterized protein</fullName>
    </submittedName>
</protein>
<geneLocation type="plasmid" evidence="1 2">
    <name>pBACSA01</name>
</geneLocation>
<dbReference type="HOGENOM" id="CLU_203010_0_0_10"/>
<dbReference type="Proteomes" id="UP000007486">
    <property type="component" value="Plasmid pBACSA01"/>
</dbReference>
<evidence type="ECO:0000313" key="2">
    <source>
        <dbReference type="Proteomes" id="UP000007486"/>
    </source>
</evidence>
<reference evidence="2" key="1">
    <citation type="journal article" date="2011" name="Stand. Genomic Sci.">
        <title>Complete genome sequence of Bacteroides salanitronis type strain (BL78).</title>
        <authorList>
            <person name="Gronow S."/>
            <person name="Held B."/>
            <person name="Lucas S."/>
            <person name="Lapidus A."/>
            <person name="Del Rio T.G."/>
            <person name="Nolan M."/>
            <person name="Tice H."/>
            <person name="Deshpande S."/>
            <person name="Cheng J.F."/>
            <person name="Pitluck S."/>
            <person name="Liolios K."/>
            <person name="Pagani I."/>
            <person name="Ivanova N."/>
            <person name="Mavromatis K."/>
            <person name="Pati A."/>
            <person name="Tapia R."/>
            <person name="Han C."/>
            <person name="Goodwin L."/>
            <person name="Chen A."/>
            <person name="Palaniappan K."/>
            <person name="Land M."/>
            <person name="Hauser L."/>
            <person name="Chang Y.J."/>
            <person name="Jeffries C.D."/>
            <person name="Brambilla E.M."/>
            <person name="Rohde M."/>
            <person name="Goker M."/>
            <person name="Detter J.C."/>
            <person name="Woyke T."/>
            <person name="Bristow J."/>
            <person name="Markowitz V."/>
            <person name="Hugenholtz P."/>
            <person name="Kyrpides N.C."/>
            <person name="Klenk H.P."/>
            <person name="Eisen J.A."/>
        </authorList>
    </citation>
    <scope>NUCLEOTIDE SEQUENCE [LARGE SCALE GENOMIC DNA]</scope>
    <source>
        <strain evidence="2">DSM 18170</strain>
    </source>
</reference>
<accession>F0R992</accession>
<dbReference type="KEGG" id="bsa:Bacsa_3692"/>
<dbReference type="EMBL" id="CP002531">
    <property type="protein sequence ID" value="ADY38213.1"/>
    <property type="molecule type" value="Genomic_DNA"/>
</dbReference>
<dbReference type="RefSeq" id="WP_013619566.1">
    <property type="nucleotide sequence ID" value="NC_015165.1"/>
</dbReference>
<organism evidence="1 2">
    <name type="scientific">Phocaeicola salanitronis (strain DSM 18170 / JCM 13657 / CCUG 60908 / BL78)</name>
    <name type="common">Bacteroides salanitronis</name>
    <dbReference type="NCBI Taxonomy" id="667015"/>
    <lineage>
        <taxon>Bacteria</taxon>
        <taxon>Pseudomonadati</taxon>
        <taxon>Bacteroidota</taxon>
        <taxon>Bacteroidia</taxon>
        <taxon>Bacteroidales</taxon>
        <taxon>Bacteroidaceae</taxon>
        <taxon>Phocaeicola</taxon>
    </lineage>
</organism>
<name>F0R992_PHOSB</name>
<sequence length="73" mass="8784">MNDLINNSKTLDECFSDLILKRGWWKNSDFDRKTAHFHKKQFLLGKLPDEIKRVYLENAGYKKVQQELWKISL</sequence>
<proteinExistence type="predicted"/>
<reference evidence="1 2" key="2">
    <citation type="submission" date="2011-02" db="EMBL/GenBank/DDBJ databases">
        <title>The complete sequence of plasmid1 of Bacteroides salanitronis DSM 18170.</title>
        <authorList>
            <consortium name="US DOE Joint Genome Institute (JGI-PGF)"/>
            <person name="Lucas S."/>
            <person name="Copeland A."/>
            <person name="Lapidus A."/>
            <person name="Goodwin L."/>
            <person name="Pitluck S."/>
            <person name="Kyrpides N."/>
            <person name="Mavromatis K."/>
            <person name="Ivanova N."/>
            <person name="Mikhailova N."/>
            <person name="Teshima H."/>
            <person name="Misra M."/>
            <person name="Detter J.C."/>
            <person name="Han C."/>
            <person name="Larimer F."/>
            <person name="Land M."/>
            <person name="Hauser L."/>
            <person name="Markowitz V."/>
            <person name="Cheng J.-F."/>
            <person name="Hugenholtz P."/>
            <person name="Woyke T."/>
            <person name="Wu D."/>
            <person name="Gronow S."/>
            <person name="Wellnitz S."/>
            <person name="Brambilla E."/>
            <person name="Klenk H.-P."/>
            <person name="Eisen J.A."/>
        </authorList>
    </citation>
    <scope>NUCLEOTIDE SEQUENCE [LARGE SCALE GENOMIC DNA]</scope>
    <source>
        <strain evidence="1 2">DSM 18170</strain>
        <plasmid evidence="1 2">pBACSA01</plasmid>
    </source>
</reference>
<keyword evidence="2" id="KW-1185">Reference proteome</keyword>
<evidence type="ECO:0000313" key="1">
    <source>
        <dbReference type="EMBL" id="ADY38213.1"/>
    </source>
</evidence>
<gene>
    <name evidence="1" type="ordered locus">Bacsa_3692</name>
</gene>
<dbReference type="AlphaFoldDB" id="F0R992"/>